<dbReference type="OrthoDB" id="849114at2"/>
<sequence length="267" mass="30078">MRKNILTKIIFALAFMIVLAGCRAKKELLPASEVPKVMVPEPAPDLTKKNKLDAVMEMNTVFKTLSIKAKADLNINNKSNDVNMNIRIRNNEAIWVSVTALAGLEVARALITADSVKVLNRLDNIYLKKPFSYIYEFTNERITFQTLQSVLVGNAMTEFISESTELNNEGENALLKTVLASMNYNFTVDQQNKVLFTQLNDSSAGQELLVNYTNFISINQQLIPHSVIMNSKAKNKAISLDLNYLKIDMDGNVDLPFRVPERFLIKN</sequence>
<organism evidence="1 2">
    <name type="scientific">Daejeonella rubra</name>
    <dbReference type="NCBI Taxonomy" id="990371"/>
    <lineage>
        <taxon>Bacteria</taxon>
        <taxon>Pseudomonadati</taxon>
        <taxon>Bacteroidota</taxon>
        <taxon>Sphingobacteriia</taxon>
        <taxon>Sphingobacteriales</taxon>
        <taxon>Sphingobacteriaceae</taxon>
        <taxon>Daejeonella</taxon>
    </lineage>
</organism>
<accession>A0A1G9NWX5</accession>
<dbReference type="RefSeq" id="WP_090700214.1">
    <property type="nucleotide sequence ID" value="NZ_FNHH01000003.1"/>
</dbReference>
<evidence type="ECO:0000313" key="2">
    <source>
        <dbReference type="Proteomes" id="UP000199226"/>
    </source>
</evidence>
<dbReference type="STRING" id="990371.SAMN05421813_103215"/>
<reference evidence="2" key="1">
    <citation type="submission" date="2016-10" db="EMBL/GenBank/DDBJ databases">
        <authorList>
            <person name="Varghese N."/>
            <person name="Submissions S."/>
        </authorList>
    </citation>
    <scope>NUCLEOTIDE SEQUENCE [LARGE SCALE GENOMIC DNA]</scope>
    <source>
        <strain evidence="2">DSM 24536</strain>
    </source>
</reference>
<evidence type="ECO:0000313" key="1">
    <source>
        <dbReference type="EMBL" id="SDL91088.1"/>
    </source>
</evidence>
<evidence type="ECO:0008006" key="3">
    <source>
        <dbReference type="Google" id="ProtNLM"/>
    </source>
</evidence>
<dbReference type="PROSITE" id="PS51257">
    <property type="entry name" value="PROKAR_LIPOPROTEIN"/>
    <property type="match status" value="1"/>
</dbReference>
<dbReference type="InterPro" id="IPR025634">
    <property type="entry name" value="DUF4292"/>
</dbReference>
<name>A0A1G9NWX5_9SPHI</name>
<proteinExistence type="predicted"/>
<dbReference type="Gene3D" id="2.50.20.10">
    <property type="entry name" value="Lipoprotein localisation LolA/LolB/LppX"/>
    <property type="match status" value="1"/>
</dbReference>
<gene>
    <name evidence="1" type="ORF">SAMN05421813_103215</name>
</gene>
<dbReference type="EMBL" id="FNHH01000003">
    <property type="protein sequence ID" value="SDL91088.1"/>
    <property type="molecule type" value="Genomic_DNA"/>
</dbReference>
<dbReference type="Proteomes" id="UP000199226">
    <property type="component" value="Unassembled WGS sequence"/>
</dbReference>
<dbReference type="AlphaFoldDB" id="A0A1G9NWX5"/>
<dbReference type="Pfam" id="PF14125">
    <property type="entry name" value="DUF4292"/>
    <property type="match status" value="1"/>
</dbReference>
<protein>
    <recommendedName>
        <fullName evidence="3">DUF4292 domain-containing protein</fullName>
    </recommendedName>
</protein>
<keyword evidence="2" id="KW-1185">Reference proteome</keyword>